<dbReference type="GO" id="GO:0031965">
    <property type="term" value="C:nuclear membrane"/>
    <property type="evidence" value="ECO:0007669"/>
    <property type="project" value="UniProtKB-SubCell"/>
</dbReference>
<dbReference type="InterPro" id="IPR000571">
    <property type="entry name" value="Znf_CCCH"/>
</dbReference>
<keyword evidence="4 9" id="KW-0862">Zinc</keyword>
<dbReference type="Proteomes" id="UP001054945">
    <property type="component" value="Unassembled WGS sequence"/>
</dbReference>
<reference evidence="12 13" key="1">
    <citation type="submission" date="2021-06" db="EMBL/GenBank/DDBJ databases">
        <title>Caerostris extrusa draft genome.</title>
        <authorList>
            <person name="Kono N."/>
            <person name="Arakawa K."/>
        </authorList>
    </citation>
    <scope>NUCLEOTIDE SEQUENCE [LARGE SCALE GENOMIC DNA]</scope>
</reference>
<feature type="compositionally biased region" description="Low complexity" evidence="10">
    <location>
        <begin position="62"/>
        <end position="71"/>
    </location>
</feature>
<protein>
    <recommendedName>
        <fullName evidence="7">Nucleoporin NUP42</fullName>
    </recommendedName>
    <alternativeName>
        <fullName evidence="8">Nucleoporin-like protein 2</fullName>
    </alternativeName>
</protein>
<dbReference type="Gene3D" id="4.10.1000.10">
    <property type="entry name" value="Zinc finger, CCCH-type"/>
    <property type="match status" value="1"/>
</dbReference>
<dbReference type="EMBL" id="BPLR01001614">
    <property type="protein sequence ID" value="GIZ03510.1"/>
    <property type="molecule type" value="Genomic_DNA"/>
</dbReference>
<comment type="function">
    <text evidence="6">Required for the export of mRNAs containing poly(A) tails from the nucleus into the cytoplasm.</text>
</comment>
<gene>
    <name evidence="12" type="ORF">CEXT_683601</name>
</gene>
<evidence type="ECO:0000256" key="7">
    <source>
        <dbReference type="ARBA" id="ARBA00039886"/>
    </source>
</evidence>
<dbReference type="InterPro" id="IPR041367">
    <property type="entry name" value="Znf-CCCH_4"/>
</dbReference>
<proteinExistence type="predicted"/>
<dbReference type="InterPro" id="IPR036855">
    <property type="entry name" value="Znf_CCCH_sf"/>
</dbReference>
<accession>A0AAV4Y928</accession>
<evidence type="ECO:0000256" key="1">
    <source>
        <dbReference type="ARBA" id="ARBA00004335"/>
    </source>
</evidence>
<evidence type="ECO:0000256" key="5">
    <source>
        <dbReference type="ARBA" id="ARBA00023242"/>
    </source>
</evidence>
<dbReference type="AlphaFoldDB" id="A0AAV4Y928"/>
<comment type="subcellular location">
    <subcellularLocation>
        <location evidence="1">Nucleus membrane</location>
        <topology evidence="1">Peripheral membrane protein</topology>
        <orientation evidence="1">Cytoplasmic side</orientation>
    </subcellularLocation>
</comment>
<evidence type="ECO:0000313" key="12">
    <source>
        <dbReference type="EMBL" id="GIZ03510.1"/>
    </source>
</evidence>
<evidence type="ECO:0000256" key="4">
    <source>
        <dbReference type="ARBA" id="ARBA00022833"/>
    </source>
</evidence>
<feature type="zinc finger region" description="C3H1-type" evidence="9">
    <location>
        <begin position="1"/>
        <end position="25"/>
    </location>
</feature>
<feature type="region of interest" description="Disordered" evidence="10">
    <location>
        <begin position="62"/>
        <end position="88"/>
    </location>
</feature>
<dbReference type="PANTHER" id="PTHR46527:SF1">
    <property type="entry name" value="NUCLEOPORIN NUP42"/>
    <property type="match status" value="1"/>
</dbReference>
<dbReference type="InterPro" id="IPR051767">
    <property type="entry name" value="Nucleoporin_NUP42"/>
</dbReference>
<feature type="domain" description="C3H1-type" evidence="11">
    <location>
        <begin position="1"/>
        <end position="25"/>
    </location>
</feature>
<keyword evidence="13" id="KW-1185">Reference proteome</keyword>
<organism evidence="12 13">
    <name type="scientific">Caerostris extrusa</name>
    <name type="common">Bark spider</name>
    <name type="synonym">Caerostris bankana</name>
    <dbReference type="NCBI Taxonomy" id="172846"/>
    <lineage>
        <taxon>Eukaryota</taxon>
        <taxon>Metazoa</taxon>
        <taxon>Ecdysozoa</taxon>
        <taxon>Arthropoda</taxon>
        <taxon>Chelicerata</taxon>
        <taxon>Arachnida</taxon>
        <taxon>Araneae</taxon>
        <taxon>Araneomorphae</taxon>
        <taxon>Entelegynae</taxon>
        <taxon>Araneoidea</taxon>
        <taxon>Araneidae</taxon>
        <taxon>Caerostris</taxon>
    </lineage>
</organism>
<evidence type="ECO:0000256" key="9">
    <source>
        <dbReference type="PROSITE-ProRule" id="PRU00723"/>
    </source>
</evidence>
<evidence type="ECO:0000256" key="2">
    <source>
        <dbReference type="ARBA" id="ARBA00022723"/>
    </source>
</evidence>
<evidence type="ECO:0000313" key="13">
    <source>
        <dbReference type="Proteomes" id="UP001054945"/>
    </source>
</evidence>
<dbReference type="Pfam" id="PF18044">
    <property type="entry name" value="zf-CCCH_4"/>
    <property type="match status" value="1"/>
</dbReference>
<evidence type="ECO:0000259" key="11">
    <source>
        <dbReference type="PROSITE" id="PS50103"/>
    </source>
</evidence>
<dbReference type="PANTHER" id="PTHR46527">
    <property type="entry name" value="NUCLEOPORIN-LIKE PROTEIN 2"/>
    <property type="match status" value="1"/>
</dbReference>
<keyword evidence="2 9" id="KW-0479">Metal-binding</keyword>
<name>A0AAV4Y928_CAEEX</name>
<evidence type="ECO:0000256" key="6">
    <source>
        <dbReference type="ARBA" id="ARBA00037262"/>
    </source>
</evidence>
<evidence type="ECO:0000256" key="3">
    <source>
        <dbReference type="ARBA" id="ARBA00022771"/>
    </source>
</evidence>
<sequence length="304" mass="36324">MTICRYFLQGNCRFGDRCRFEHTDPYSSYNEGSHRKNNYDDFYNRSSYESSNRINEVSTYDNRNSYRYASNRRNDYNPRANQFPSNYNQNVDYQYSRRYHSSETHQQRYPSTERYGHANTPLRYESDDYSYDYSSRHSTNKNEWASNDYRKPRDQKIAPRALFNSNVPQSTTTFSFKDPEVQRKDRPIDLHMNEQNLLYAEIMKEDMSTWEQGSQWQFSCYSLVPEKANFPGFVDLSPEELRCEAYKARENNTYDLHVESVEKALKNIKNKRDEMKAPSIQLMSVIEKYRTEEDVSNNSVMDGK</sequence>
<evidence type="ECO:0000256" key="10">
    <source>
        <dbReference type="SAM" id="MobiDB-lite"/>
    </source>
</evidence>
<keyword evidence="3 9" id="KW-0863">Zinc-finger</keyword>
<comment type="caution">
    <text evidence="12">The sequence shown here is derived from an EMBL/GenBank/DDBJ whole genome shotgun (WGS) entry which is preliminary data.</text>
</comment>
<dbReference type="GO" id="GO:0008270">
    <property type="term" value="F:zinc ion binding"/>
    <property type="evidence" value="ECO:0007669"/>
    <property type="project" value="UniProtKB-KW"/>
</dbReference>
<dbReference type="PROSITE" id="PS50103">
    <property type="entry name" value="ZF_C3H1"/>
    <property type="match status" value="1"/>
</dbReference>
<feature type="compositionally biased region" description="Polar residues" evidence="10">
    <location>
        <begin position="79"/>
        <end position="88"/>
    </location>
</feature>
<keyword evidence="5" id="KW-0539">Nucleus</keyword>
<evidence type="ECO:0000256" key="8">
    <source>
        <dbReference type="ARBA" id="ARBA00042384"/>
    </source>
</evidence>
<feature type="region of interest" description="Disordered" evidence="10">
    <location>
        <begin position="100"/>
        <end position="151"/>
    </location>
</feature>
<dbReference type="SUPFAM" id="SSF90229">
    <property type="entry name" value="CCCH zinc finger"/>
    <property type="match status" value="1"/>
</dbReference>
<dbReference type="SMART" id="SM00356">
    <property type="entry name" value="ZnF_C3H1"/>
    <property type="match status" value="1"/>
</dbReference>